<dbReference type="Proteomes" id="UP001187531">
    <property type="component" value="Unassembled WGS sequence"/>
</dbReference>
<dbReference type="EMBL" id="JAVRJZ010000015">
    <property type="protein sequence ID" value="KAK2712171.1"/>
    <property type="molecule type" value="Genomic_DNA"/>
</dbReference>
<reference evidence="1" key="1">
    <citation type="submission" date="2023-07" db="EMBL/GenBank/DDBJ databases">
        <title>Chromosome-level genome assembly of Artemia franciscana.</title>
        <authorList>
            <person name="Jo E."/>
        </authorList>
    </citation>
    <scope>NUCLEOTIDE SEQUENCE</scope>
    <source>
        <tissue evidence="1">Whole body</tissue>
    </source>
</reference>
<dbReference type="AlphaFoldDB" id="A0AA88HU99"/>
<keyword evidence="2" id="KW-1185">Reference proteome</keyword>
<gene>
    <name evidence="1" type="ORF">QYM36_011012</name>
</gene>
<evidence type="ECO:0008006" key="3">
    <source>
        <dbReference type="Google" id="ProtNLM"/>
    </source>
</evidence>
<comment type="caution">
    <text evidence="1">The sequence shown here is derived from an EMBL/GenBank/DDBJ whole genome shotgun (WGS) entry which is preliminary data.</text>
</comment>
<name>A0AA88HU99_ARTSF</name>
<protein>
    <recommendedName>
        <fullName evidence="3">DUF4371 domain-containing protein</fullName>
    </recommendedName>
</protein>
<feature type="non-terminal residue" evidence="1">
    <location>
        <position position="1"/>
    </location>
</feature>
<evidence type="ECO:0000313" key="1">
    <source>
        <dbReference type="EMBL" id="KAK2712171.1"/>
    </source>
</evidence>
<sequence length="59" mass="6915">LITAEIIVHVKSDRFFTILADETTDIKKQEQMAIEVRFSDSKTLQIWVEFIEFAIVEDL</sequence>
<evidence type="ECO:0000313" key="2">
    <source>
        <dbReference type="Proteomes" id="UP001187531"/>
    </source>
</evidence>
<organism evidence="1 2">
    <name type="scientific">Artemia franciscana</name>
    <name type="common">Brine shrimp</name>
    <name type="synonym">Artemia sanfranciscana</name>
    <dbReference type="NCBI Taxonomy" id="6661"/>
    <lineage>
        <taxon>Eukaryota</taxon>
        <taxon>Metazoa</taxon>
        <taxon>Ecdysozoa</taxon>
        <taxon>Arthropoda</taxon>
        <taxon>Crustacea</taxon>
        <taxon>Branchiopoda</taxon>
        <taxon>Anostraca</taxon>
        <taxon>Artemiidae</taxon>
        <taxon>Artemia</taxon>
    </lineage>
</organism>
<accession>A0AA88HU99</accession>
<proteinExistence type="predicted"/>